<dbReference type="PROSITE" id="PS00775">
    <property type="entry name" value="GLYCOSYL_HYDROL_F3"/>
    <property type="match status" value="1"/>
</dbReference>
<sequence length="444" mass="47546">MRPDWKSRPAVLIFLAVILTLGGCSNRGTSEPAKNGAGTVPQRADFAGPGHSDATSPQPNPQNPSESQDPSAPESGSADPAEELLNRLTTAEKIGQLILVGMEGTTPSEQTRKFIEDAHVGGFIFYKDNIKTSRQSLALFNRLKQDNAANPVPLFLSVDEEGGRVSRMPGDFSDIPSAAAIGGTGRVEAAEALYRLIGKEMAGFGLNMDFAPVLDIHSNPDNPVIGDRSFGNTAKRVGGMGIAAMNGLKAEGVIPVVKHFPGHGDTSVDSHLGLPVLSHDLNRLRQLELLPFQDAIREGADVVMIAHLLLPKLDPKAPASFSEAIIHDLLRKELDFQGVVISDDLTMGAITQHYKIEEAAVRFIRAGGNIALVGHDPAKQEAVIQAITRAVEQGEISGEMLDERVYPILQLKIKYGLTDKPAQGADQKAINAGIADVLKTYEIR</sequence>
<dbReference type="InterPro" id="IPR017853">
    <property type="entry name" value="GH"/>
</dbReference>
<dbReference type="RefSeq" id="WP_148456912.1">
    <property type="nucleotide sequence ID" value="NZ_VSDO01000005.1"/>
</dbReference>
<evidence type="ECO:0000256" key="2">
    <source>
        <dbReference type="ARBA" id="ARBA00005336"/>
    </source>
</evidence>
<dbReference type="GO" id="GO:0004563">
    <property type="term" value="F:beta-N-acetylhexosaminidase activity"/>
    <property type="evidence" value="ECO:0007669"/>
    <property type="project" value="UniProtKB-EC"/>
</dbReference>
<accession>A0A5D0CLD7</accession>
<protein>
    <recommendedName>
        <fullName evidence="3">beta-N-acetylhexosaminidase</fullName>
        <ecNumber evidence="3">3.2.1.52</ecNumber>
    </recommendedName>
</protein>
<evidence type="ECO:0000313" key="8">
    <source>
        <dbReference type="EMBL" id="TYA10853.1"/>
    </source>
</evidence>
<dbReference type="PROSITE" id="PS51257">
    <property type="entry name" value="PROKAR_LIPOPROTEIN"/>
    <property type="match status" value="1"/>
</dbReference>
<dbReference type="OrthoDB" id="9805821at2"/>
<evidence type="ECO:0000256" key="6">
    <source>
        <dbReference type="SAM" id="MobiDB-lite"/>
    </source>
</evidence>
<dbReference type="Gene3D" id="3.20.20.300">
    <property type="entry name" value="Glycoside hydrolase, family 3, N-terminal domain"/>
    <property type="match status" value="1"/>
</dbReference>
<dbReference type="InterPro" id="IPR050226">
    <property type="entry name" value="NagZ_Beta-hexosaminidase"/>
</dbReference>
<organism evidence="8 9">
    <name type="scientific">Paenibacillus faecis</name>
    <dbReference type="NCBI Taxonomy" id="862114"/>
    <lineage>
        <taxon>Bacteria</taxon>
        <taxon>Bacillati</taxon>
        <taxon>Bacillota</taxon>
        <taxon>Bacilli</taxon>
        <taxon>Bacillales</taxon>
        <taxon>Paenibacillaceae</taxon>
        <taxon>Paenibacillus</taxon>
    </lineage>
</organism>
<feature type="region of interest" description="Disordered" evidence="6">
    <location>
        <begin position="25"/>
        <end position="80"/>
    </location>
</feature>
<dbReference type="PANTHER" id="PTHR30480">
    <property type="entry name" value="BETA-HEXOSAMINIDASE-RELATED"/>
    <property type="match status" value="1"/>
</dbReference>
<comment type="similarity">
    <text evidence="2">Belongs to the glycosyl hydrolase 3 family.</text>
</comment>
<gene>
    <name evidence="8" type="primary">nagZ</name>
    <name evidence="8" type="ORF">FRY98_24065</name>
</gene>
<evidence type="ECO:0000256" key="3">
    <source>
        <dbReference type="ARBA" id="ARBA00012663"/>
    </source>
</evidence>
<evidence type="ECO:0000256" key="5">
    <source>
        <dbReference type="ARBA" id="ARBA00023295"/>
    </source>
</evidence>
<feature type="domain" description="Glycoside hydrolase family 3 N-terminal" evidence="7">
    <location>
        <begin position="89"/>
        <end position="410"/>
    </location>
</feature>
<dbReference type="GO" id="GO:0005975">
    <property type="term" value="P:carbohydrate metabolic process"/>
    <property type="evidence" value="ECO:0007669"/>
    <property type="project" value="InterPro"/>
</dbReference>
<dbReference type="AlphaFoldDB" id="A0A5D0CLD7"/>
<dbReference type="Proteomes" id="UP000325218">
    <property type="component" value="Unassembled WGS sequence"/>
</dbReference>
<keyword evidence="4 8" id="KW-0378">Hydrolase</keyword>
<dbReference type="NCBIfam" id="NF003740">
    <property type="entry name" value="PRK05337.1"/>
    <property type="match status" value="1"/>
</dbReference>
<dbReference type="GO" id="GO:0009254">
    <property type="term" value="P:peptidoglycan turnover"/>
    <property type="evidence" value="ECO:0007669"/>
    <property type="project" value="TreeGrafter"/>
</dbReference>
<dbReference type="EC" id="3.2.1.52" evidence="3"/>
<dbReference type="InterPro" id="IPR001764">
    <property type="entry name" value="Glyco_hydro_3_N"/>
</dbReference>
<comment type="catalytic activity">
    <reaction evidence="1">
        <text>Hydrolysis of terminal non-reducing N-acetyl-D-hexosamine residues in N-acetyl-beta-D-hexosaminides.</text>
        <dbReference type="EC" id="3.2.1.52"/>
    </reaction>
</comment>
<keyword evidence="5 8" id="KW-0326">Glycosidase</keyword>
<evidence type="ECO:0000259" key="7">
    <source>
        <dbReference type="Pfam" id="PF00933"/>
    </source>
</evidence>
<evidence type="ECO:0000256" key="1">
    <source>
        <dbReference type="ARBA" id="ARBA00001231"/>
    </source>
</evidence>
<dbReference type="InterPro" id="IPR019800">
    <property type="entry name" value="Glyco_hydro_3_AS"/>
</dbReference>
<comment type="caution">
    <text evidence="8">The sequence shown here is derived from an EMBL/GenBank/DDBJ whole genome shotgun (WGS) entry which is preliminary data.</text>
</comment>
<evidence type="ECO:0000256" key="4">
    <source>
        <dbReference type="ARBA" id="ARBA00022801"/>
    </source>
</evidence>
<proteinExistence type="inferred from homology"/>
<name>A0A5D0CLD7_9BACL</name>
<dbReference type="SUPFAM" id="SSF51445">
    <property type="entry name" value="(Trans)glycosidases"/>
    <property type="match status" value="1"/>
</dbReference>
<dbReference type="PANTHER" id="PTHR30480:SF13">
    <property type="entry name" value="BETA-HEXOSAMINIDASE"/>
    <property type="match status" value="1"/>
</dbReference>
<evidence type="ECO:0000313" key="9">
    <source>
        <dbReference type="Proteomes" id="UP000325218"/>
    </source>
</evidence>
<keyword evidence="9" id="KW-1185">Reference proteome</keyword>
<dbReference type="Pfam" id="PF00933">
    <property type="entry name" value="Glyco_hydro_3"/>
    <property type="match status" value="1"/>
</dbReference>
<dbReference type="EMBL" id="VSDO01000005">
    <property type="protein sequence ID" value="TYA10853.1"/>
    <property type="molecule type" value="Genomic_DNA"/>
</dbReference>
<reference evidence="8 9" key="1">
    <citation type="submission" date="2019-08" db="EMBL/GenBank/DDBJ databases">
        <title>Genome sequencing of Paenibacillus faecis DSM 23593(T).</title>
        <authorList>
            <person name="Kook J.-K."/>
            <person name="Park S.-N."/>
            <person name="Lim Y.K."/>
        </authorList>
    </citation>
    <scope>NUCLEOTIDE SEQUENCE [LARGE SCALE GENOMIC DNA]</scope>
    <source>
        <strain evidence="8 9">DSM 23593</strain>
    </source>
</reference>
<dbReference type="InterPro" id="IPR036962">
    <property type="entry name" value="Glyco_hydro_3_N_sf"/>
</dbReference>